<proteinExistence type="predicted"/>
<accession>A0A916PG65</accession>
<evidence type="ECO:0000256" key="1">
    <source>
        <dbReference type="SAM" id="MobiDB-lite"/>
    </source>
</evidence>
<protein>
    <submittedName>
        <fullName evidence="2">Uncharacterized protein</fullName>
    </submittedName>
</protein>
<dbReference type="EMBL" id="CSBK01000385">
    <property type="protein sequence ID" value="COX33662.1"/>
    <property type="molecule type" value="Genomic_DNA"/>
</dbReference>
<dbReference type="AlphaFoldDB" id="A0A916PG65"/>
<feature type="compositionally biased region" description="Low complexity" evidence="1">
    <location>
        <begin position="12"/>
        <end position="25"/>
    </location>
</feature>
<sequence length="69" mass="6912">MPSRPAANAVALPSSSTMTSSPLRSVPSESKSRPVATRRPATAVSRALKVGGAASGSDTLASSLARMSQ</sequence>
<gene>
    <name evidence="2" type="ORF">ERS007739_01106</name>
</gene>
<feature type="region of interest" description="Disordered" evidence="1">
    <location>
        <begin position="1"/>
        <end position="69"/>
    </location>
</feature>
<feature type="compositionally biased region" description="Polar residues" evidence="1">
    <location>
        <begin position="56"/>
        <end position="69"/>
    </location>
</feature>
<dbReference type="Proteomes" id="UP000039021">
    <property type="component" value="Unassembled WGS sequence"/>
</dbReference>
<name>A0A916PG65_MYCTX</name>
<comment type="caution">
    <text evidence="2">The sequence shown here is derived from an EMBL/GenBank/DDBJ whole genome shotgun (WGS) entry which is preliminary data.</text>
</comment>
<evidence type="ECO:0000313" key="2">
    <source>
        <dbReference type="EMBL" id="COX33662.1"/>
    </source>
</evidence>
<reference evidence="3" key="1">
    <citation type="submission" date="2015-03" db="EMBL/GenBank/DDBJ databases">
        <authorList>
            <consortium name="Pathogen Informatics"/>
        </authorList>
    </citation>
    <scope>NUCLEOTIDE SEQUENCE [LARGE SCALE GENOMIC DNA]</scope>
    <source>
        <strain evidence="3">N09902308</strain>
    </source>
</reference>
<organism evidence="2 3">
    <name type="scientific">Mycobacterium tuberculosis</name>
    <dbReference type="NCBI Taxonomy" id="1773"/>
    <lineage>
        <taxon>Bacteria</taxon>
        <taxon>Bacillati</taxon>
        <taxon>Actinomycetota</taxon>
        <taxon>Actinomycetes</taxon>
        <taxon>Mycobacteriales</taxon>
        <taxon>Mycobacteriaceae</taxon>
        <taxon>Mycobacterium</taxon>
        <taxon>Mycobacterium tuberculosis complex</taxon>
    </lineage>
</organism>
<evidence type="ECO:0000313" key="3">
    <source>
        <dbReference type="Proteomes" id="UP000039021"/>
    </source>
</evidence>